<accession>A0A5P8MAK3</accession>
<protein>
    <submittedName>
        <fullName evidence="5">Glycosyltransferase</fullName>
    </submittedName>
</protein>
<organism evidence="5 6">
    <name type="scientific">Schleiferilactobacillus harbinensis</name>
    <dbReference type="NCBI Taxonomy" id="304207"/>
    <lineage>
        <taxon>Bacteria</taxon>
        <taxon>Bacillati</taxon>
        <taxon>Bacillota</taxon>
        <taxon>Bacilli</taxon>
        <taxon>Lactobacillales</taxon>
        <taxon>Lactobacillaceae</taxon>
        <taxon>Schleiferilactobacillus</taxon>
    </lineage>
</organism>
<reference evidence="5 6" key="1">
    <citation type="submission" date="2019-10" db="EMBL/GenBank/DDBJ databases">
        <title>The completed genome of Lactobacillus harbinensis M1.</title>
        <authorList>
            <person name="Zheng Y."/>
        </authorList>
    </citation>
    <scope>NUCLEOTIDE SEQUENCE [LARGE SCALE GENOMIC DNA]</scope>
    <source>
        <strain evidence="5 6">M1</strain>
    </source>
</reference>
<dbReference type="Proteomes" id="UP000326779">
    <property type="component" value="Chromosome"/>
</dbReference>
<keyword evidence="2" id="KW-0328">Glycosyltransferase</keyword>
<keyword evidence="4" id="KW-1133">Transmembrane helix</keyword>
<evidence type="ECO:0000256" key="1">
    <source>
        <dbReference type="ARBA" id="ARBA00006739"/>
    </source>
</evidence>
<evidence type="ECO:0000256" key="2">
    <source>
        <dbReference type="ARBA" id="ARBA00022676"/>
    </source>
</evidence>
<dbReference type="GO" id="GO:0016757">
    <property type="term" value="F:glycosyltransferase activity"/>
    <property type="evidence" value="ECO:0007669"/>
    <property type="project" value="UniProtKB-KW"/>
</dbReference>
<proteinExistence type="inferred from homology"/>
<feature type="transmembrane region" description="Helical" evidence="4">
    <location>
        <begin position="312"/>
        <end position="338"/>
    </location>
</feature>
<evidence type="ECO:0000256" key="3">
    <source>
        <dbReference type="ARBA" id="ARBA00022679"/>
    </source>
</evidence>
<dbReference type="KEGG" id="lhb:D1010_17160"/>
<dbReference type="PANTHER" id="PTHR43630">
    <property type="entry name" value="POLY-BETA-1,6-N-ACETYL-D-GLUCOSAMINE SYNTHASE"/>
    <property type="match status" value="1"/>
</dbReference>
<evidence type="ECO:0000313" key="5">
    <source>
        <dbReference type="EMBL" id="QFR24971.1"/>
    </source>
</evidence>
<evidence type="ECO:0000256" key="4">
    <source>
        <dbReference type="SAM" id="Phobius"/>
    </source>
</evidence>
<feature type="transmembrane region" description="Helical" evidence="4">
    <location>
        <begin position="350"/>
        <end position="378"/>
    </location>
</feature>
<dbReference type="AlphaFoldDB" id="A0A5P8MAK3"/>
<dbReference type="InterPro" id="IPR029044">
    <property type="entry name" value="Nucleotide-diphossugar_trans"/>
</dbReference>
<dbReference type="RefSeq" id="WP_152261642.1">
    <property type="nucleotide sequence ID" value="NZ_CP045143.1"/>
</dbReference>
<dbReference type="SUPFAM" id="SSF53448">
    <property type="entry name" value="Nucleotide-diphospho-sugar transferases"/>
    <property type="match status" value="1"/>
</dbReference>
<feature type="transmembrane region" description="Helical" evidence="4">
    <location>
        <begin position="6"/>
        <end position="27"/>
    </location>
</feature>
<gene>
    <name evidence="5" type="ORF">D1010_17160</name>
</gene>
<keyword evidence="4" id="KW-0472">Membrane</keyword>
<feature type="transmembrane region" description="Helical" evidence="4">
    <location>
        <begin position="390"/>
        <end position="416"/>
    </location>
</feature>
<sequence>MIETGLSILFEIAMYIFLTYVFLSIFLRKAVAVKKNGGQIEVNGADDPPFYYMIIPGMNEALVIQQTLAQMAQYHFQGKIVMIDDASADGTADLAEQTAAGDDRIVVIRRHLPRAHIGKGDSLNQVMDYVKHDCRRHGRNLKQVVIGVLDADGVLSTDAITQLNRFFQDPDQVICQLRVKMDSPFTSALQVSQDLEFFSVNNMSQNMRMRTRMVGLSGNGQFFRLLPVLKAVGWHPWGHALLDDYELTLKLMLHGIHVQYIDSAFVYQQALTSPYKLLRQRSRWVQGNLDCIKYFKAVMTSQQIDVIQKVGILYFLAQPWINVAADLSVFGLTIITGLRVSQLLVAHPSLLVSALITGGLLFLFSQFWGFVFSAFYIHDLHMTRMTVPKWTHLVGLPSIVSYMYVLLFGSLVMAYWRKLRGNNSWVKTARQSVG</sequence>
<keyword evidence="4" id="KW-0812">Transmembrane</keyword>
<dbReference type="Pfam" id="PF13641">
    <property type="entry name" value="Glyco_tranf_2_3"/>
    <property type="match status" value="1"/>
</dbReference>
<evidence type="ECO:0000313" key="6">
    <source>
        <dbReference type="Proteomes" id="UP000326779"/>
    </source>
</evidence>
<dbReference type="PANTHER" id="PTHR43630:SF1">
    <property type="entry name" value="POLY-BETA-1,6-N-ACETYL-D-GLUCOSAMINE SYNTHASE"/>
    <property type="match status" value="1"/>
</dbReference>
<comment type="similarity">
    <text evidence="1">Belongs to the glycosyltransferase 2 family.</text>
</comment>
<name>A0A5P8MAK3_9LACO</name>
<dbReference type="Gene3D" id="3.90.550.10">
    <property type="entry name" value="Spore Coat Polysaccharide Biosynthesis Protein SpsA, Chain A"/>
    <property type="match status" value="1"/>
</dbReference>
<keyword evidence="3 5" id="KW-0808">Transferase</keyword>
<dbReference type="EMBL" id="CP045143">
    <property type="protein sequence ID" value="QFR24971.1"/>
    <property type="molecule type" value="Genomic_DNA"/>
</dbReference>